<keyword evidence="10" id="KW-1185">Reference proteome</keyword>
<dbReference type="GO" id="GO:0042276">
    <property type="term" value="P:error-prone translesion synthesis"/>
    <property type="evidence" value="ECO:0007669"/>
    <property type="project" value="TreeGrafter"/>
</dbReference>
<evidence type="ECO:0000259" key="7">
    <source>
        <dbReference type="Pfam" id="PF04042"/>
    </source>
</evidence>
<evidence type="ECO:0000259" key="8">
    <source>
        <dbReference type="Pfam" id="PF12213"/>
    </source>
</evidence>
<reference evidence="9 10" key="1">
    <citation type="journal article" date="2018" name="Nat. Ecol. Evol.">
        <title>Genomic signatures of mitonuclear coevolution across populations of Tigriopus californicus.</title>
        <authorList>
            <person name="Barreto F.S."/>
            <person name="Watson E.T."/>
            <person name="Lima T.G."/>
            <person name="Willett C.S."/>
            <person name="Edmands S."/>
            <person name="Li W."/>
            <person name="Burton R.S."/>
        </authorList>
    </citation>
    <scope>NUCLEOTIDE SEQUENCE [LARGE SCALE GENOMIC DNA]</scope>
    <source>
        <strain evidence="9 10">San Diego</strain>
    </source>
</reference>
<evidence type="ECO:0000313" key="10">
    <source>
        <dbReference type="Proteomes" id="UP000318571"/>
    </source>
</evidence>
<comment type="caution">
    <text evidence="9">The sequence shown here is derived from an EMBL/GenBank/DDBJ whole genome shotgun (WGS) entry which is preliminary data.</text>
</comment>
<evidence type="ECO:0000256" key="2">
    <source>
        <dbReference type="ARBA" id="ARBA00009560"/>
    </source>
</evidence>
<proteinExistence type="inferred from homology"/>
<dbReference type="Gene3D" id="1.10.8.60">
    <property type="match status" value="1"/>
</dbReference>
<protein>
    <recommendedName>
        <fullName evidence="6">DNA polymerase epsilon subunit</fullName>
    </recommendedName>
    <alternativeName>
        <fullName evidence="6">DNA polymerase II subunit 2</fullName>
    </alternativeName>
</protein>
<dbReference type="PANTHER" id="PTHR12708:SF0">
    <property type="entry name" value="DNA POLYMERASE EPSILON SUBUNIT 2"/>
    <property type="match status" value="1"/>
</dbReference>
<evidence type="ECO:0000256" key="6">
    <source>
        <dbReference type="PIRNR" id="PIRNR000799"/>
    </source>
</evidence>
<evidence type="ECO:0000256" key="5">
    <source>
        <dbReference type="ARBA" id="ARBA00023242"/>
    </source>
</evidence>
<comment type="subcellular location">
    <subcellularLocation>
        <location evidence="1 6">Nucleus</location>
    </subcellularLocation>
</comment>
<accession>A0A553N8I3</accession>
<feature type="domain" description="DNA polymerase alpha/delta/epsilon subunit B" evidence="7">
    <location>
        <begin position="286"/>
        <end position="486"/>
    </location>
</feature>
<dbReference type="OMA" id="FFCEGCF"/>
<evidence type="ECO:0000256" key="4">
    <source>
        <dbReference type="ARBA" id="ARBA00023125"/>
    </source>
</evidence>
<dbReference type="Pfam" id="PF04042">
    <property type="entry name" value="DNA_pol_E_B"/>
    <property type="match status" value="1"/>
</dbReference>
<dbReference type="Pfam" id="PF12213">
    <property type="entry name" value="Dpoe2NT"/>
    <property type="match status" value="1"/>
</dbReference>
<dbReference type="PIRSF" id="PIRSF000799">
    <property type="entry name" value="DNA_pol_eps_2"/>
    <property type="match status" value="1"/>
</dbReference>
<dbReference type="OrthoDB" id="10254730at2759"/>
<feature type="domain" description="DNA polymerase epsilon subunit B N-terminal" evidence="8">
    <location>
        <begin position="3"/>
        <end position="72"/>
    </location>
</feature>
<evidence type="ECO:0000256" key="3">
    <source>
        <dbReference type="ARBA" id="ARBA00022705"/>
    </source>
</evidence>
<organism evidence="9 10">
    <name type="scientific">Tigriopus californicus</name>
    <name type="common">Marine copepod</name>
    <dbReference type="NCBI Taxonomy" id="6832"/>
    <lineage>
        <taxon>Eukaryota</taxon>
        <taxon>Metazoa</taxon>
        <taxon>Ecdysozoa</taxon>
        <taxon>Arthropoda</taxon>
        <taxon>Crustacea</taxon>
        <taxon>Multicrustacea</taxon>
        <taxon>Hexanauplia</taxon>
        <taxon>Copepoda</taxon>
        <taxon>Harpacticoida</taxon>
        <taxon>Harpacticidae</taxon>
        <taxon>Tigriopus</taxon>
    </lineage>
</organism>
<evidence type="ECO:0000313" key="9">
    <source>
        <dbReference type="EMBL" id="TRY61756.1"/>
    </source>
</evidence>
<dbReference type="InterPro" id="IPR024639">
    <property type="entry name" value="DNA_pol_e_bsu_N"/>
</dbReference>
<comment type="function">
    <text evidence="6">Participates in DNA repair and in chromosomal DNA replication.</text>
</comment>
<dbReference type="GO" id="GO:0008622">
    <property type="term" value="C:epsilon DNA polymerase complex"/>
    <property type="evidence" value="ECO:0007669"/>
    <property type="project" value="UniProtKB-UniRule"/>
</dbReference>
<dbReference type="EMBL" id="VCGU01000459">
    <property type="protein sequence ID" value="TRY61756.1"/>
    <property type="molecule type" value="Genomic_DNA"/>
</dbReference>
<gene>
    <name evidence="9" type="ORF">TCAL_09146</name>
</gene>
<dbReference type="Gene3D" id="3.60.21.60">
    <property type="match status" value="1"/>
</dbReference>
<keyword evidence="3 6" id="KW-0235">DNA replication</keyword>
<name>A0A553N8I3_TIGCA</name>
<dbReference type="GO" id="GO:0003677">
    <property type="term" value="F:DNA binding"/>
    <property type="evidence" value="ECO:0007669"/>
    <property type="project" value="UniProtKB-UniRule"/>
</dbReference>
<dbReference type="AlphaFoldDB" id="A0A553N8I3"/>
<keyword evidence="4 6" id="KW-0238">DNA-binding</keyword>
<dbReference type="PANTHER" id="PTHR12708">
    <property type="entry name" value="DNA POLYMERASE EPSILON SUBUNIT B"/>
    <property type="match status" value="1"/>
</dbReference>
<dbReference type="Proteomes" id="UP000318571">
    <property type="component" value="Chromosome 8"/>
</dbReference>
<dbReference type="STRING" id="6832.A0A553N8I3"/>
<dbReference type="InterPro" id="IPR007185">
    <property type="entry name" value="DNA_pol_a/d/e_bsu"/>
</dbReference>
<sequence>MAPLKSQIQNAFKLHGFQLRLDASRLMEQLLTPLEAREATVWVDKVLDALVKKNLDSVVVGKDLIAAVVQECSNREAGLTDEKLLHIIGAYDVPRFSYSVERKKYLPDASLGLPEPKLYADAESKSEMFRARYQMLQQRTARHGLFAPTGNAGTVEPSKKTFRLKTIEFLLGTTAKLTDVIILGMVTQIKHGNYSLEDPTGVITLDLSETKFHTGLYTENCFVLLEGWYDEEVFHGTAMGFPPAETSETSRTYFGSLNFFGGPLETCAKKSEKLLQIEKRNIDAMFVFLSDVWLDKPDVNEKLGRLFAGYSAMPPTAFVLMGNFLSSPYGSDQAKVLKEHFKALGEMLEEFPELVEHSKFIFVPGPSDPGFTNIFPRPSIPKFISEDLVKKLPSSEFVTNPCRIQYCTREIVLFREDIVTKMCRNCIYFPESGDIPSHFGKTLVSQGHLTPLPNHICPIYWDYDRSMYLYPLPDLVVVGDKFDPFAAEQLGCRIVNPGSFAKNEFSFKTYLPHSGVIEDSQIPNE</sequence>
<comment type="similarity">
    <text evidence="2 6">Belongs to the DNA polymerase epsilon subunit B family.</text>
</comment>
<keyword evidence="5 6" id="KW-0539">Nucleus</keyword>
<dbReference type="InterPro" id="IPR016266">
    <property type="entry name" value="POLE2"/>
</dbReference>
<dbReference type="GO" id="GO:0006261">
    <property type="term" value="P:DNA-templated DNA replication"/>
    <property type="evidence" value="ECO:0007669"/>
    <property type="project" value="InterPro"/>
</dbReference>
<evidence type="ECO:0000256" key="1">
    <source>
        <dbReference type="ARBA" id="ARBA00004123"/>
    </source>
</evidence>